<evidence type="ECO:0000313" key="1">
    <source>
        <dbReference type="EMBL" id="CAB4128649.1"/>
    </source>
</evidence>
<sequence>MAGLFDYHVCASLQKQIPAFLADRDAFLAVCMAIEAEEAGAWFDLIVADPPEIILWGQKPAKDLPIIIVHTPSEMPEGEYQPMSNDAGKADDGRQRYMEMTRESLQIEVLARDPHVTVALSILVRCSLLMSVPLFVKVAGYETFGFDGVDPLSEAQEYAAEAMEVTVRLLRYSAISALRVTALDAAAAPKSWFVLNRDQTLDGVPGGVAPYTPGEGG</sequence>
<gene>
    <name evidence="1" type="ORF">UFOVP114_52</name>
</gene>
<protein>
    <submittedName>
        <fullName evidence="1">Uncharacterized protein</fullName>
    </submittedName>
</protein>
<name>A0A6J5LA05_9CAUD</name>
<accession>A0A6J5LA05</accession>
<organism evidence="1">
    <name type="scientific">uncultured Caudovirales phage</name>
    <dbReference type="NCBI Taxonomy" id="2100421"/>
    <lineage>
        <taxon>Viruses</taxon>
        <taxon>Duplodnaviria</taxon>
        <taxon>Heunggongvirae</taxon>
        <taxon>Uroviricota</taxon>
        <taxon>Caudoviricetes</taxon>
        <taxon>Peduoviridae</taxon>
        <taxon>Maltschvirus</taxon>
        <taxon>Maltschvirus maltsch</taxon>
    </lineage>
</organism>
<dbReference type="EMBL" id="LR796230">
    <property type="protein sequence ID" value="CAB4128649.1"/>
    <property type="molecule type" value="Genomic_DNA"/>
</dbReference>
<reference evidence="1" key="1">
    <citation type="submission" date="2020-04" db="EMBL/GenBank/DDBJ databases">
        <authorList>
            <person name="Chiriac C."/>
            <person name="Salcher M."/>
            <person name="Ghai R."/>
            <person name="Kavagutti S V."/>
        </authorList>
    </citation>
    <scope>NUCLEOTIDE SEQUENCE</scope>
</reference>
<proteinExistence type="predicted"/>